<evidence type="ECO:0000256" key="1">
    <source>
        <dbReference type="SAM" id="Phobius"/>
    </source>
</evidence>
<protein>
    <submittedName>
        <fullName evidence="2">ABC-type transport system involved in multi-copper enzyme maturation permease subunit</fullName>
    </submittedName>
</protein>
<feature type="transmembrane region" description="Helical" evidence="1">
    <location>
        <begin position="187"/>
        <end position="205"/>
    </location>
</feature>
<dbReference type="RefSeq" id="WP_243116835.1">
    <property type="nucleotide sequence ID" value="NZ_JAOQNU010000011.1"/>
</dbReference>
<dbReference type="Proteomes" id="UP000294813">
    <property type="component" value="Unassembled WGS sequence"/>
</dbReference>
<evidence type="ECO:0000313" key="3">
    <source>
        <dbReference type="Proteomes" id="UP000294813"/>
    </source>
</evidence>
<gene>
    <name evidence="2" type="ORF">EDD73_11123</name>
</gene>
<keyword evidence="1" id="KW-1133">Transmembrane helix</keyword>
<keyword evidence="1" id="KW-0472">Membrane</keyword>
<reference evidence="2 3" key="1">
    <citation type="submission" date="2019-03" db="EMBL/GenBank/DDBJ databases">
        <title>Genomic Encyclopedia of Type Strains, Phase IV (KMG-IV): sequencing the most valuable type-strain genomes for metagenomic binning, comparative biology and taxonomic classification.</title>
        <authorList>
            <person name="Goeker M."/>
        </authorList>
    </citation>
    <scope>NUCLEOTIDE SEQUENCE [LARGE SCALE GENOMIC DNA]</scope>
    <source>
        <strain evidence="2 3">DSM 11170</strain>
    </source>
</reference>
<proteinExistence type="predicted"/>
<evidence type="ECO:0000313" key="2">
    <source>
        <dbReference type="EMBL" id="TCP64171.1"/>
    </source>
</evidence>
<feature type="transmembrane region" description="Helical" evidence="1">
    <location>
        <begin position="154"/>
        <end position="180"/>
    </location>
</feature>
<dbReference type="AlphaFoldDB" id="A0A4R2RW39"/>
<feature type="transmembrane region" description="Helical" evidence="1">
    <location>
        <begin position="117"/>
        <end position="142"/>
    </location>
</feature>
<feature type="transmembrane region" description="Helical" evidence="1">
    <location>
        <begin position="70"/>
        <end position="96"/>
    </location>
</feature>
<name>A0A4R2RW39_9FIRM</name>
<dbReference type="EMBL" id="SLXT01000011">
    <property type="protein sequence ID" value="TCP64171.1"/>
    <property type="molecule type" value="Genomic_DNA"/>
</dbReference>
<dbReference type="PANTHER" id="PTHR43471">
    <property type="entry name" value="ABC TRANSPORTER PERMEASE"/>
    <property type="match status" value="1"/>
</dbReference>
<dbReference type="Pfam" id="PF12679">
    <property type="entry name" value="ABC2_membrane_2"/>
    <property type="match status" value="1"/>
</dbReference>
<organism evidence="2 3">
    <name type="scientific">Heliophilum fasciatum</name>
    <dbReference type="NCBI Taxonomy" id="35700"/>
    <lineage>
        <taxon>Bacteria</taxon>
        <taxon>Bacillati</taxon>
        <taxon>Bacillota</taxon>
        <taxon>Clostridia</taxon>
        <taxon>Eubacteriales</taxon>
        <taxon>Heliobacteriaceae</taxon>
        <taxon>Heliophilum</taxon>
    </lineage>
</organism>
<dbReference type="GO" id="GO:0140359">
    <property type="term" value="F:ABC-type transporter activity"/>
    <property type="evidence" value="ECO:0007669"/>
    <property type="project" value="InterPro"/>
</dbReference>
<dbReference type="GO" id="GO:0005886">
    <property type="term" value="C:plasma membrane"/>
    <property type="evidence" value="ECO:0007669"/>
    <property type="project" value="UniProtKB-SubCell"/>
</dbReference>
<keyword evidence="3" id="KW-1185">Reference proteome</keyword>
<keyword evidence="1" id="KW-0812">Transmembrane</keyword>
<comment type="caution">
    <text evidence="2">The sequence shown here is derived from an EMBL/GenBank/DDBJ whole genome shotgun (WGS) entry which is preliminary data.</text>
</comment>
<feature type="transmembrane region" description="Helical" evidence="1">
    <location>
        <begin position="268"/>
        <end position="287"/>
    </location>
</feature>
<accession>A0A4R2RW39</accession>
<sequence>MGRIGPMGTIARLTFIEAVRKKVFLLSLLLALLFLGLYVLGMDFAAQEIQRVRALHGRPPLLGQMIGRQLLAMGLHFASFLLAMLLLVTSVGAIMGELENGLMHAVASKPLARSQIMLGKFVGFGAMTAIYGTVLFGAVLAVNGIYNQVSLEGLSLASLVGAWAVFLLQPLVLLAIVLLAGTWLKTVAAGVVAMTFYVLAGVGGFLEQVGGLLSKPLMVQIGIAVSLVMPTDALYRKLMAMVTTSDVSPASTMSMGPLSMGAPPSDLMVLYAGGYVVAFLLLALWRFERMDL</sequence>